<dbReference type="AlphaFoldDB" id="A0A4C1U3R1"/>
<comment type="caution">
    <text evidence="2">The sequence shown here is derived from an EMBL/GenBank/DDBJ whole genome shotgun (WGS) entry which is preliminary data.</text>
</comment>
<evidence type="ECO:0000313" key="2">
    <source>
        <dbReference type="EMBL" id="GBP20694.1"/>
    </source>
</evidence>
<reference evidence="2 3" key="1">
    <citation type="journal article" date="2019" name="Commun. Biol.">
        <title>The bagworm genome reveals a unique fibroin gene that provides high tensile strength.</title>
        <authorList>
            <person name="Kono N."/>
            <person name="Nakamura H."/>
            <person name="Ohtoshi R."/>
            <person name="Tomita M."/>
            <person name="Numata K."/>
            <person name="Arakawa K."/>
        </authorList>
    </citation>
    <scope>NUCLEOTIDE SEQUENCE [LARGE SCALE GENOMIC DNA]</scope>
</reference>
<dbReference type="EMBL" id="BGZK01000121">
    <property type="protein sequence ID" value="GBP20694.1"/>
    <property type="molecule type" value="Genomic_DNA"/>
</dbReference>
<gene>
    <name evidence="2" type="ORF">EVAR_16567_1</name>
</gene>
<dbReference type="Proteomes" id="UP000299102">
    <property type="component" value="Unassembled WGS sequence"/>
</dbReference>
<protein>
    <submittedName>
        <fullName evidence="2">Uncharacterized protein</fullName>
    </submittedName>
</protein>
<evidence type="ECO:0000313" key="3">
    <source>
        <dbReference type="Proteomes" id="UP000299102"/>
    </source>
</evidence>
<evidence type="ECO:0000256" key="1">
    <source>
        <dbReference type="SAM" id="MobiDB-lite"/>
    </source>
</evidence>
<sequence>MSAQSNFESISGPYNLTRNSVLRNRVFVVRATAADGADGVRARRVTQRRSGRTFSSPRRHRPLTPRKESDADAAPVQWTLAYDDKLKII</sequence>
<proteinExistence type="predicted"/>
<accession>A0A4C1U3R1</accession>
<organism evidence="2 3">
    <name type="scientific">Eumeta variegata</name>
    <name type="common">Bagworm moth</name>
    <name type="synonym">Eumeta japonica</name>
    <dbReference type="NCBI Taxonomy" id="151549"/>
    <lineage>
        <taxon>Eukaryota</taxon>
        <taxon>Metazoa</taxon>
        <taxon>Ecdysozoa</taxon>
        <taxon>Arthropoda</taxon>
        <taxon>Hexapoda</taxon>
        <taxon>Insecta</taxon>
        <taxon>Pterygota</taxon>
        <taxon>Neoptera</taxon>
        <taxon>Endopterygota</taxon>
        <taxon>Lepidoptera</taxon>
        <taxon>Glossata</taxon>
        <taxon>Ditrysia</taxon>
        <taxon>Tineoidea</taxon>
        <taxon>Psychidae</taxon>
        <taxon>Oiketicinae</taxon>
        <taxon>Eumeta</taxon>
    </lineage>
</organism>
<feature type="region of interest" description="Disordered" evidence="1">
    <location>
        <begin position="40"/>
        <end position="74"/>
    </location>
</feature>
<keyword evidence="3" id="KW-1185">Reference proteome</keyword>
<name>A0A4C1U3R1_EUMVA</name>
<feature type="compositionally biased region" description="Basic residues" evidence="1">
    <location>
        <begin position="42"/>
        <end position="64"/>
    </location>
</feature>